<protein>
    <submittedName>
        <fullName evidence="5">ABC transporter ATP-binding protein</fullName>
    </submittedName>
</protein>
<keyword evidence="3 5" id="KW-0067">ATP-binding</keyword>
<comment type="caution">
    <text evidence="5">The sequence shown here is derived from an EMBL/GenBank/DDBJ whole genome shotgun (WGS) entry which is preliminary data.</text>
</comment>
<organism evidence="5 6">
    <name type="scientific">Candidatus Scatenecus faecavium</name>
    <dbReference type="NCBI Taxonomy" id="2840915"/>
    <lineage>
        <taxon>Bacteria</taxon>
        <taxon>Candidatus Scatenecus</taxon>
    </lineage>
</organism>
<evidence type="ECO:0000256" key="1">
    <source>
        <dbReference type="ARBA" id="ARBA00022448"/>
    </source>
</evidence>
<dbReference type="GO" id="GO:0005524">
    <property type="term" value="F:ATP binding"/>
    <property type="evidence" value="ECO:0007669"/>
    <property type="project" value="UniProtKB-KW"/>
</dbReference>
<dbReference type="PROSITE" id="PS00211">
    <property type="entry name" value="ABC_TRANSPORTER_1"/>
    <property type="match status" value="1"/>
</dbReference>
<gene>
    <name evidence="5" type="ORF">IAD41_00625</name>
</gene>
<keyword evidence="1" id="KW-0813">Transport</keyword>
<dbReference type="InterPro" id="IPR050319">
    <property type="entry name" value="ABC_transp_ATP-bind"/>
</dbReference>
<name>A0A9D1K2X0_9BACT</name>
<dbReference type="GO" id="GO:0016887">
    <property type="term" value="F:ATP hydrolysis activity"/>
    <property type="evidence" value="ECO:0007669"/>
    <property type="project" value="InterPro"/>
</dbReference>
<dbReference type="PROSITE" id="PS50893">
    <property type="entry name" value="ABC_TRANSPORTER_2"/>
    <property type="match status" value="1"/>
</dbReference>
<evidence type="ECO:0000259" key="4">
    <source>
        <dbReference type="PROSITE" id="PS50893"/>
    </source>
</evidence>
<evidence type="ECO:0000256" key="2">
    <source>
        <dbReference type="ARBA" id="ARBA00022741"/>
    </source>
</evidence>
<dbReference type="Pfam" id="PF08352">
    <property type="entry name" value="oligo_HPY"/>
    <property type="match status" value="1"/>
</dbReference>
<dbReference type="AlphaFoldDB" id="A0A9D1K2X0"/>
<evidence type="ECO:0000313" key="5">
    <source>
        <dbReference type="EMBL" id="HIS82102.1"/>
    </source>
</evidence>
<reference evidence="5" key="2">
    <citation type="journal article" date="2021" name="PeerJ">
        <title>Extensive microbial diversity within the chicken gut microbiome revealed by metagenomics and culture.</title>
        <authorList>
            <person name="Gilroy R."/>
            <person name="Ravi A."/>
            <person name="Getino M."/>
            <person name="Pursley I."/>
            <person name="Horton D.L."/>
            <person name="Alikhan N.F."/>
            <person name="Baker D."/>
            <person name="Gharbi K."/>
            <person name="Hall N."/>
            <person name="Watson M."/>
            <person name="Adriaenssens E.M."/>
            <person name="Foster-Nyarko E."/>
            <person name="Jarju S."/>
            <person name="Secka A."/>
            <person name="Antonio M."/>
            <person name="Oren A."/>
            <person name="Chaudhuri R.R."/>
            <person name="La Ragione R."/>
            <person name="Hildebrand F."/>
            <person name="Pallen M.J."/>
        </authorList>
    </citation>
    <scope>NUCLEOTIDE SEQUENCE</scope>
    <source>
        <strain evidence="5">CHK152-2994</strain>
    </source>
</reference>
<dbReference type="Proteomes" id="UP000824139">
    <property type="component" value="Unassembled WGS sequence"/>
</dbReference>
<dbReference type="FunFam" id="3.40.50.300:FF:000016">
    <property type="entry name" value="Oligopeptide ABC transporter ATP-binding component"/>
    <property type="match status" value="1"/>
</dbReference>
<dbReference type="NCBIfam" id="TIGR01727">
    <property type="entry name" value="oligo_HPY"/>
    <property type="match status" value="1"/>
</dbReference>
<dbReference type="PANTHER" id="PTHR43776">
    <property type="entry name" value="TRANSPORT ATP-BINDING PROTEIN"/>
    <property type="match status" value="1"/>
</dbReference>
<dbReference type="InterPro" id="IPR003593">
    <property type="entry name" value="AAA+_ATPase"/>
</dbReference>
<reference evidence="5" key="1">
    <citation type="submission" date="2020-10" db="EMBL/GenBank/DDBJ databases">
        <authorList>
            <person name="Gilroy R."/>
        </authorList>
    </citation>
    <scope>NUCLEOTIDE SEQUENCE</scope>
    <source>
        <strain evidence="5">CHK152-2994</strain>
    </source>
</reference>
<dbReference type="InterPro" id="IPR013563">
    <property type="entry name" value="Oligopep_ABC_C"/>
</dbReference>
<dbReference type="EMBL" id="DVJO01000017">
    <property type="protein sequence ID" value="HIS82102.1"/>
    <property type="molecule type" value="Genomic_DNA"/>
</dbReference>
<dbReference type="SUPFAM" id="SSF52540">
    <property type="entry name" value="P-loop containing nucleoside triphosphate hydrolases"/>
    <property type="match status" value="1"/>
</dbReference>
<keyword evidence="2" id="KW-0547">Nucleotide-binding</keyword>
<evidence type="ECO:0000256" key="3">
    <source>
        <dbReference type="ARBA" id="ARBA00022840"/>
    </source>
</evidence>
<dbReference type="InterPro" id="IPR003439">
    <property type="entry name" value="ABC_transporter-like_ATP-bd"/>
</dbReference>
<dbReference type="Gene3D" id="3.40.50.300">
    <property type="entry name" value="P-loop containing nucleotide triphosphate hydrolases"/>
    <property type="match status" value="1"/>
</dbReference>
<dbReference type="InterPro" id="IPR027417">
    <property type="entry name" value="P-loop_NTPase"/>
</dbReference>
<dbReference type="SMART" id="SM00382">
    <property type="entry name" value="AAA"/>
    <property type="match status" value="1"/>
</dbReference>
<sequence>MSENLAEIKNLYVEYKTDKGVFGGTQTIYAVNGVNLEIRKGEILALAGESGCGKSTLAKAIIKLEPSKSGEILFNNKNMLEMKSDELKNFRKKVQMIFQNPYSSLDPKMKIYDTLKEPLKINTNLSNDEIDKIITETACKVGLDKECLSLYPHEFSGGQRQRIAIARALVLNPEFVLADEPVSALDVSIQAQIINLLKELKENYNLTFMLITHDLSVIKYLADRVAIMYLGEIVEIGTVEEIFTNPKHPYTQALLSAIPKIENEGQEKILLKGELPSPSNPPQGCKFHTRCPKVMLKCKENEPAVTEISDGHCVKCFLYK</sequence>
<feature type="domain" description="ABC transporter" evidence="4">
    <location>
        <begin position="6"/>
        <end position="255"/>
    </location>
</feature>
<dbReference type="Pfam" id="PF00005">
    <property type="entry name" value="ABC_tran"/>
    <property type="match status" value="1"/>
</dbReference>
<dbReference type="InterPro" id="IPR017871">
    <property type="entry name" value="ABC_transporter-like_CS"/>
</dbReference>
<dbReference type="GO" id="GO:0055085">
    <property type="term" value="P:transmembrane transport"/>
    <property type="evidence" value="ECO:0007669"/>
    <property type="project" value="UniProtKB-ARBA"/>
</dbReference>
<dbReference type="CDD" id="cd03257">
    <property type="entry name" value="ABC_NikE_OppD_transporters"/>
    <property type="match status" value="1"/>
</dbReference>
<accession>A0A9D1K2X0</accession>
<proteinExistence type="predicted"/>
<dbReference type="GO" id="GO:0015833">
    <property type="term" value="P:peptide transport"/>
    <property type="evidence" value="ECO:0007669"/>
    <property type="project" value="InterPro"/>
</dbReference>
<evidence type="ECO:0000313" key="6">
    <source>
        <dbReference type="Proteomes" id="UP000824139"/>
    </source>
</evidence>